<accession>A0A2U3QL45</accession>
<dbReference type="Proteomes" id="UP000245125">
    <property type="component" value="Unassembled WGS sequence"/>
</dbReference>
<protein>
    <recommendedName>
        <fullName evidence="4">DUF1460 domain-containing protein</fullName>
    </recommendedName>
</protein>
<keyword evidence="3" id="KW-1185">Reference proteome</keyword>
<dbReference type="Gene3D" id="2.30.260.10">
    <property type="entry name" value="putative xylanase like domain"/>
    <property type="match status" value="1"/>
</dbReference>
<feature type="signal peptide" evidence="1">
    <location>
        <begin position="1"/>
        <end position="17"/>
    </location>
</feature>
<dbReference type="SUPFAM" id="SSF54001">
    <property type="entry name" value="Cysteine proteinases"/>
    <property type="match status" value="1"/>
</dbReference>
<feature type="chain" id="PRO_5015724966" description="DUF1460 domain-containing protein" evidence="1">
    <location>
        <begin position="18"/>
        <end position="248"/>
    </location>
</feature>
<reference evidence="3" key="1">
    <citation type="submission" date="2018-03" db="EMBL/GenBank/DDBJ databases">
        <authorList>
            <person name="Zecchin S."/>
        </authorList>
    </citation>
    <scope>NUCLEOTIDE SEQUENCE [LARGE SCALE GENOMIC DNA]</scope>
</reference>
<proteinExistence type="predicted"/>
<dbReference type="EMBL" id="OUUY01000143">
    <property type="protein sequence ID" value="SPQ02117.1"/>
    <property type="molecule type" value="Genomic_DNA"/>
</dbReference>
<dbReference type="InterPro" id="IPR038765">
    <property type="entry name" value="Papain-like_cys_pep_sf"/>
</dbReference>
<evidence type="ECO:0000313" key="3">
    <source>
        <dbReference type="Proteomes" id="UP000245125"/>
    </source>
</evidence>
<name>A0A2U3QL45_9BACT</name>
<sequence length="248" mass="27542">MRLILVFFVLLPSVAFAFLSEGDITALQSETRILPSGERIAFWAEQFVGTPYDTDPLGEYVRKNVIVSDEKVDCMYLTFRAVELAFGKNPDDSQRIALDIRFIHSGKIEGARVVNYEDRFQYAERMIESGKWGKDITPGLAGNLTTLKTSGTEIVFIATNDVFASVSALRSGDIVFFVNSLEKLVDGAIIGHIGIIKKEADTIYLIHASGRKETGGSVKKVLFRDYLSKMPFAGIKVSRFPADVRISE</sequence>
<gene>
    <name evidence="2" type="ORF">NBG4_910001</name>
</gene>
<dbReference type="Gene3D" id="1.10.3670.10">
    <property type="entry name" value="Putative xylanase like domain"/>
    <property type="match status" value="1"/>
</dbReference>
<keyword evidence="1" id="KW-0732">Signal</keyword>
<dbReference type="AlphaFoldDB" id="A0A2U3QL45"/>
<organism evidence="2 3">
    <name type="scientific">Candidatus Sulfobium mesophilum</name>
    <dbReference type="NCBI Taxonomy" id="2016548"/>
    <lineage>
        <taxon>Bacteria</taxon>
        <taxon>Pseudomonadati</taxon>
        <taxon>Nitrospirota</taxon>
        <taxon>Nitrospiria</taxon>
        <taxon>Nitrospirales</taxon>
        <taxon>Nitrospiraceae</taxon>
        <taxon>Candidatus Sulfobium</taxon>
    </lineage>
</organism>
<evidence type="ECO:0000256" key="1">
    <source>
        <dbReference type="SAM" id="SignalP"/>
    </source>
</evidence>
<dbReference type="OrthoDB" id="9790017at2"/>
<evidence type="ECO:0000313" key="2">
    <source>
        <dbReference type="EMBL" id="SPQ02117.1"/>
    </source>
</evidence>
<evidence type="ECO:0008006" key="4">
    <source>
        <dbReference type="Google" id="ProtNLM"/>
    </source>
</evidence>